<keyword evidence="2" id="KW-0479">Metal-binding</keyword>
<dbReference type="GO" id="GO:0046872">
    <property type="term" value="F:metal ion binding"/>
    <property type="evidence" value="ECO:0007669"/>
    <property type="project" value="UniProtKB-KW"/>
</dbReference>
<dbReference type="SUPFAM" id="SSF56281">
    <property type="entry name" value="Metallo-hydrolase/oxidoreductase"/>
    <property type="match status" value="1"/>
</dbReference>
<evidence type="ECO:0000256" key="3">
    <source>
        <dbReference type="ARBA" id="ARBA00022801"/>
    </source>
</evidence>
<evidence type="ECO:0000313" key="7">
    <source>
        <dbReference type="Proteomes" id="UP000649604"/>
    </source>
</evidence>
<dbReference type="SMART" id="SM00849">
    <property type="entry name" value="Lactamase_B"/>
    <property type="match status" value="1"/>
</dbReference>
<reference evidence="6" key="1">
    <citation type="submission" date="2019-11" db="EMBL/GenBank/DDBJ databases">
        <title>Microbial mats filling the niche in hypersaline microbial mats.</title>
        <authorList>
            <person name="Wong H.L."/>
            <person name="Macleod F.I."/>
            <person name="White R.A. III"/>
            <person name="Burns B.P."/>
        </authorList>
    </citation>
    <scope>NUCLEOTIDE SEQUENCE</scope>
    <source>
        <strain evidence="6">Rbin_158</strain>
    </source>
</reference>
<dbReference type="GO" id="GO:0016787">
    <property type="term" value="F:hydrolase activity"/>
    <property type="evidence" value="ECO:0007669"/>
    <property type="project" value="UniProtKB-KW"/>
</dbReference>
<evidence type="ECO:0000259" key="5">
    <source>
        <dbReference type="SMART" id="SM00849"/>
    </source>
</evidence>
<keyword evidence="3" id="KW-0378">Hydrolase</keyword>
<dbReference type="InterPro" id="IPR036866">
    <property type="entry name" value="RibonucZ/Hydroxyglut_hydro"/>
</dbReference>
<evidence type="ECO:0000256" key="1">
    <source>
        <dbReference type="ARBA" id="ARBA00001947"/>
    </source>
</evidence>
<accession>A0A9D5JSV7</accession>
<comment type="cofactor">
    <cofactor evidence="1">
        <name>Zn(2+)</name>
        <dbReference type="ChEBI" id="CHEBI:29105"/>
    </cofactor>
</comment>
<comment type="caution">
    <text evidence="6">The sequence shown here is derived from an EMBL/GenBank/DDBJ whole genome shotgun (WGS) entry which is preliminary data.</text>
</comment>
<dbReference type="InterPro" id="IPR001279">
    <property type="entry name" value="Metallo-B-lactamas"/>
</dbReference>
<proteinExistence type="predicted"/>
<sequence length="206" mass="22744">MFLDTLVVGPLQENSYVVACEETQEAVIIDPGAEAERIYRVVTFHGFTLKYVMNTHGHIDHVGGVAEILEETGVPFLIHEDERDLIKGIENDPLQAYLRVKAPPLPETFLHDGDCITVGTLEFQVLHTPGHTPGGVCFLTGEILFCGDTLFSNSIGRTDLPGGNHNQLLTSIREKLLPLEDHVKVYPGHGTSTTIGSERQFNPFLR</sequence>
<dbReference type="AlphaFoldDB" id="A0A9D5JSV7"/>
<evidence type="ECO:0000313" key="6">
    <source>
        <dbReference type="EMBL" id="MBD3322991.1"/>
    </source>
</evidence>
<dbReference type="InterPro" id="IPR051453">
    <property type="entry name" value="MBL_Glyoxalase_II"/>
</dbReference>
<dbReference type="Pfam" id="PF00753">
    <property type="entry name" value="Lactamase_B"/>
    <property type="match status" value="1"/>
</dbReference>
<keyword evidence="4" id="KW-0862">Zinc</keyword>
<protein>
    <submittedName>
        <fullName evidence="6">MBL fold metallo-hydrolase</fullName>
    </submittedName>
</protein>
<evidence type="ECO:0000256" key="4">
    <source>
        <dbReference type="ARBA" id="ARBA00022833"/>
    </source>
</evidence>
<gene>
    <name evidence="6" type="ORF">GF339_00310</name>
</gene>
<dbReference type="Proteomes" id="UP000649604">
    <property type="component" value="Unassembled WGS sequence"/>
</dbReference>
<name>A0A9D5JSV7_9BACT</name>
<dbReference type="PANTHER" id="PTHR46233:SF3">
    <property type="entry name" value="HYDROXYACYLGLUTATHIONE HYDROLASE GLOC"/>
    <property type="match status" value="1"/>
</dbReference>
<evidence type="ECO:0000256" key="2">
    <source>
        <dbReference type="ARBA" id="ARBA00022723"/>
    </source>
</evidence>
<dbReference type="EMBL" id="WJJP01000007">
    <property type="protein sequence ID" value="MBD3322991.1"/>
    <property type="molecule type" value="Genomic_DNA"/>
</dbReference>
<feature type="domain" description="Metallo-beta-lactamase" evidence="5">
    <location>
        <begin position="12"/>
        <end position="189"/>
    </location>
</feature>
<dbReference type="PANTHER" id="PTHR46233">
    <property type="entry name" value="HYDROXYACYLGLUTATHIONE HYDROLASE GLOC"/>
    <property type="match status" value="1"/>
</dbReference>
<dbReference type="Gene3D" id="3.60.15.10">
    <property type="entry name" value="Ribonuclease Z/Hydroxyacylglutathione hydrolase-like"/>
    <property type="match status" value="1"/>
</dbReference>
<organism evidence="6 7">
    <name type="scientific">candidate division KSB3 bacterium</name>
    <dbReference type="NCBI Taxonomy" id="2044937"/>
    <lineage>
        <taxon>Bacteria</taxon>
        <taxon>candidate division KSB3</taxon>
    </lineage>
</organism>
<dbReference type="CDD" id="cd06262">
    <property type="entry name" value="metallo-hydrolase-like_MBL-fold"/>
    <property type="match status" value="1"/>
</dbReference>